<feature type="chain" id="PRO_5047446698" evidence="1">
    <location>
        <begin position="21"/>
        <end position="292"/>
    </location>
</feature>
<dbReference type="SMART" id="SM00060">
    <property type="entry name" value="FN3"/>
    <property type="match status" value="1"/>
</dbReference>
<dbReference type="PROSITE" id="PS50853">
    <property type="entry name" value="FN3"/>
    <property type="match status" value="1"/>
</dbReference>
<keyword evidence="1" id="KW-0732">Signal</keyword>
<sequence>MRKFIISAILGVMLVAKVTAQIASTSPVALHSISDFYGDKPGTTSPDMVSATGQRSVPDSVMLVSTVDKTAQEAHSAVLSWHAFPDATSYQLQVATVSDFQGMVADISNITALSYTVSGLTHNTQYFWRVKAFIASGESNWSAARSFSIGSPPSSPATGLQGTTGEAIAYHAASNTSEASRQPDLPVSRPANAIKPTPAIAAASKSRKNAASSRYPAPVSNINFIIPAQGDYTLTLHDLSGKPVCVLKQGYANSRESLTVDLKEYNLPDGMYMVKLFASKSSQQYLRVKVGD</sequence>
<evidence type="ECO:0000256" key="1">
    <source>
        <dbReference type="SAM" id="SignalP"/>
    </source>
</evidence>
<dbReference type="Pfam" id="PF00041">
    <property type="entry name" value="fn3"/>
    <property type="match status" value="1"/>
</dbReference>
<feature type="domain" description="Fibronectin type-III" evidence="2">
    <location>
        <begin position="57"/>
        <end position="154"/>
    </location>
</feature>
<keyword evidence="4" id="KW-1185">Reference proteome</keyword>
<reference evidence="3 4" key="1">
    <citation type="submission" date="2020-12" db="EMBL/GenBank/DDBJ databases">
        <title>Bacterial novel species Adhaeribacter sp. BT258 isolated from soil.</title>
        <authorList>
            <person name="Jung H.-Y."/>
        </authorList>
    </citation>
    <scope>NUCLEOTIDE SEQUENCE [LARGE SCALE GENOMIC DNA]</scope>
    <source>
        <strain evidence="3 4">BT258</strain>
    </source>
</reference>
<dbReference type="InterPro" id="IPR013783">
    <property type="entry name" value="Ig-like_fold"/>
</dbReference>
<dbReference type="SUPFAM" id="SSF49265">
    <property type="entry name" value="Fibronectin type III"/>
    <property type="match status" value="1"/>
</dbReference>
<dbReference type="Proteomes" id="UP000644147">
    <property type="component" value="Unassembled WGS sequence"/>
</dbReference>
<dbReference type="EMBL" id="JAEHFX010000003">
    <property type="protein sequence ID" value="MBK0403044.1"/>
    <property type="molecule type" value="Genomic_DNA"/>
</dbReference>
<protein>
    <submittedName>
        <fullName evidence="3">T9SS type A sorting domain-containing protein</fullName>
    </submittedName>
</protein>
<dbReference type="RefSeq" id="WP_200505786.1">
    <property type="nucleotide sequence ID" value="NZ_JAEHFX010000003.1"/>
</dbReference>
<evidence type="ECO:0000313" key="4">
    <source>
        <dbReference type="Proteomes" id="UP000644147"/>
    </source>
</evidence>
<dbReference type="CDD" id="cd00063">
    <property type="entry name" value="FN3"/>
    <property type="match status" value="1"/>
</dbReference>
<dbReference type="InterPro" id="IPR036116">
    <property type="entry name" value="FN3_sf"/>
</dbReference>
<evidence type="ECO:0000313" key="3">
    <source>
        <dbReference type="EMBL" id="MBK0403044.1"/>
    </source>
</evidence>
<dbReference type="InterPro" id="IPR026444">
    <property type="entry name" value="Secre_tail"/>
</dbReference>
<dbReference type="NCBIfam" id="TIGR04183">
    <property type="entry name" value="Por_Secre_tail"/>
    <property type="match status" value="1"/>
</dbReference>
<feature type="signal peptide" evidence="1">
    <location>
        <begin position="1"/>
        <end position="20"/>
    </location>
</feature>
<gene>
    <name evidence="3" type="ORF">I5M27_08595</name>
</gene>
<name>A0ABS1C0V6_9BACT</name>
<dbReference type="Gene3D" id="2.60.40.10">
    <property type="entry name" value="Immunoglobulins"/>
    <property type="match status" value="1"/>
</dbReference>
<organism evidence="3 4">
    <name type="scientific">Adhaeribacter terrigena</name>
    <dbReference type="NCBI Taxonomy" id="2793070"/>
    <lineage>
        <taxon>Bacteria</taxon>
        <taxon>Pseudomonadati</taxon>
        <taxon>Bacteroidota</taxon>
        <taxon>Cytophagia</taxon>
        <taxon>Cytophagales</taxon>
        <taxon>Hymenobacteraceae</taxon>
        <taxon>Adhaeribacter</taxon>
    </lineage>
</organism>
<dbReference type="InterPro" id="IPR003961">
    <property type="entry name" value="FN3_dom"/>
</dbReference>
<comment type="caution">
    <text evidence="3">The sequence shown here is derived from an EMBL/GenBank/DDBJ whole genome shotgun (WGS) entry which is preliminary data.</text>
</comment>
<proteinExistence type="predicted"/>
<accession>A0ABS1C0V6</accession>
<evidence type="ECO:0000259" key="2">
    <source>
        <dbReference type="PROSITE" id="PS50853"/>
    </source>
</evidence>